<dbReference type="GO" id="GO:0016020">
    <property type="term" value="C:membrane"/>
    <property type="evidence" value="ECO:0007669"/>
    <property type="project" value="UniProtKB-SubCell"/>
</dbReference>
<keyword evidence="3 4" id="KW-0472">Membrane</keyword>
<dbReference type="PANTHER" id="PTHR39136">
    <property type="entry name" value="ALTERED INHERITANCE OF MITOCHONDRIA PROTEIN 11"/>
    <property type="match status" value="1"/>
</dbReference>
<accession>A0A7G3ZDV6</accession>
<dbReference type="Proteomes" id="UP000515788">
    <property type="component" value="Chromosome 2"/>
</dbReference>
<dbReference type="InterPro" id="IPR038814">
    <property type="entry name" value="AIM11"/>
</dbReference>
<evidence type="ECO:0000256" key="1">
    <source>
        <dbReference type="ARBA" id="ARBA00022692"/>
    </source>
</evidence>
<dbReference type="AlphaFoldDB" id="A0A7G3ZDV6"/>
<dbReference type="EMBL" id="CP059247">
    <property type="protein sequence ID" value="QLL31692.1"/>
    <property type="molecule type" value="Genomic_DNA"/>
</dbReference>
<keyword evidence="2 4" id="KW-1133">Transmembrane helix</keyword>
<keyword evidence="6" id="KW-1185">Reference proteome</keyword>
<dbReference type="GO" id="GO:0005739">
    <property type="term" value="C:mitochondrion"/>
    <property type="evidence" value="ECO:0007669"/>
    <property type="project" value="TreeGrafter"/>
</dbReference>
<evidence type="ECO:0000256" key="2">
    <source>
        <dbReference type="ARBA" id="ARBA00022989"/>
    </source>
</evidence>
<reference evidence="5 6" key="1">
    <citation type="submission" date="2020-06" db="EMBL/GenBank/DDBJ databases">
        <title>The yeast mating-type switching endonuclease HO is a domesticated member of an unorthodox homing genetic element family.</title>
        <authorList>
            <person name="Coughlan A.Y."/>
            <person name="Lombardi L."/>
            <person name="Braun-Galleani S."/>
            <person name="Martos A.R."/>
            <person name="Galeote V."/>
            <person name="Bigey F."/>
            <person name="Dequin S."/>
            <person name="Byrne K.P."/>
            <person name="Wolfe K.H."/>
        </authorList>
    </citation>
    <scope>NUCLEOTIDE SEQUENCE [LARGE SCALE GENOMIC DNA]</scope>
    <source>
        <strain evidence="5 6">CBS764</strain>
    </source>
</reference>
<proteinExistence type="inferred from homology"/>
<organism evidence="5 6">
    <name type="scientific">Torulaspora globosa</name>
    <dbReference type="NCBI Taxonomy" id="48254"/>
    <lineage>
        <taxon>Eukaryota</taxon>
        <taxon>Fungi</taxon>
        <taxon>Dikarya</taxon>
        <taxon>Ascomycota</taxon>
        <taxon>Saccharomycotina</taxon>
        <taxon>Saccharomycetes</taxon>
        <taxon>Saccharomycetales</taxon>
        <taxon>Saccharomycetaceae</taxon>
        <taxon>Torulaspora</taxon>
    </lineage>
</organism>
<evidence type="ECO:0000256" key="4">
    <source>
        <dbReference type="RuleBase" id="RU367098"/>
    </source>
</evidence>
<protein>
    <recommendedName>
        <fullName evidence="4">Altered inheritance of mitochondria protein 11</fullName>
    </recommendedName>
</protein>
<evidence type="ECO:0000313" key="6">
    <source>
        <dbReference type="Proteomes" id="UP000515788"/>
    </source>
</evidence>
<dbReference type="PANTHER" id="PTHR39136:SF1">
    <property type="entry name" value="ALTERED INHERITANCE OF MITOCHONDRIA PROTEIN 11"/>
    <property type="match status" value="1"/>
</dbReference>
<sequence length="156" mass="17447">MSDSGTTEGFTIRQISTLSNEYKQRRKQQMLRFFGATALTLLSCRLAYRGIKSRKYVPHMFQLNYKSPPFSYQAEAASALVLGTGLAVGGFSMLLFGSCWIWDISTIPEFSLKAKRLMGQDLTSEEALINMPLDDDTAKVVDQIESLLKENSSNKS</sequence>
<evidence type="ECO:0000313" key="5">
    <source>
        <dbReference type="EMBL" id="QLL31692.1"/>
    </source>
</evidence>
<name>A0A7G3ZDV6_9SACH</name>
<keyword evidence="1 4" id="KW-0812">Transmembrane</keyword>
<feature type="transmembrane region" description="Helical" evidence="4">
    <location>
        <begin position="30"/>
        <end position="48"/>
    </location>
</feature>
<feature type="transmembrane region" description="Helical" evidence="4">
    <location>
        <begin position="76"/>
        <end position="102"/>
    </location>
</feature>
<comment type="subcellular location">
    <subcellularLocation>
        <location evidence="4">Membrane</location>
        <topology evidence="4">Multi-pass membrane protein</topology>
    </subcellularLocation>
</comment>
<gene>
    <name evidence="4" type="primary">AIM11</name>
    <name evidence="5" type="ORF">HG536_0B05570</name>
</gene>
<dbReference type="OrthoDB" id="4088121at2759"/>
<evidence type="ECO:0000256" key="3">
    <source>
        <dbReference type="ARBA" id="ARBA00023136"/>
    </source>
</evidence>
<comment type="similarity">
    <text evidence="4">Belongs to the AIM11 family.</text>
</comment>